<feature type="signal peptide" evidence="1">
    <location>
        <begin position="1"/>
        <end position="20"/>
    </location>
</feature>
<name>J5Q819_TRIAS</name>
<evidence type="ECO:0000313" key="4">
    <source>
        <dbReference type="Proteomes" id="UP000002748"/>
    </source>
</evidence>
<dbReference type="GO" id="GO:0009251">
    <property type="term" value="P:glucan catabolic process"/>
    <property type="evidence" value="ECO:0007669"/>
    <property type="project" value="TreeGrafter"/>
</dbReference>
<dbReference type="SUPFAM" id="SSF49899">
    <property type="entry name" value="Concanavalin A-like lectins/glucanases"/>
    <property type="match status" value="1"/>
</dbReference>
<dbReference type="Gene3D" id="2.60.120.200">
    <property type="match status" value="1"/>
</dbReference>
<protein>
    <submittedName>
        <fullName evidence="3">Mixed-linked glucanase</fullName>
    </submittedName>
</protein>
<dbReference type="Proteomes" id="UP000002748">
    <property type="component" value="Unassembled WGS sequence"/>
</dbReference>
<comment type="caution">
    <text evidence="3">The sequence shown here is derived from an EMBL/GenBank/DDBJ whole genome shotgun (WGS) entry which is preliminary data.</text>
</comment>
<dbReference type="PANTHER" id="PTHR10963">
    <property type="entry name" value="GLYCOSYL HYDROLASE-RELATED"/>
    <property type="match status" value="1"/>
</dbReference>
<accession>J5Q819</accession>
<dbReference type="KEGG" id="tasa:A1Q1_05588"/>
<dbReference type="VEuPathDB" id="FungiDB:A1Q1_05588"/>
<dbReference type="RefSeq" id="XP_014176272.1">
    <property type="nucleotide sequence ID" value="XM_014320797.1"/>
</dbReference>
<feature type="domain" description="GH16" evidence="2">
    <location>
        <begin position="52"/>
        <end position="381"/>
    </location>
</feature>
<keyword evidence="1" id="KW-0732">Signal</keyword>
<sequence>MISLLPILCALGLLVSPSAAHPATNFNKAITRVQPMSHASLATRGRVHANMTSWAATDVIPAANATGSLDKRGTRWGKYKSYSGDAFMDESLWDYWTRDDPTHGKVNYVSLSQAREHGLVGINPEGQFIMAASSTSTSERGRDSLRIHSRERFSNYLVILDLHHMPVGKGAWPAFWSNGDASIRGWPDCGEIDILEGVHDSGQNQFTIHTARDGSCRLNPSSDRFKYTGTFAAHQENGACDGNLGCSVRNADERGWGTPLNQHQGGYFVAEFSPRGVYHWFYLRQDWPESLRSLPDQIDTDVFGVPLAAFGGDGCDVGKHFTPQQFIFDITFCGDWLAKEWAGDNDEQRRAQCEGFVMDRNNDAKFRDAYWAINSMVVYTE</sequence>
<dbReference type="GeneID" id="25989100"/>
<reference evidence="3 4" key="1">
    <citation type="journal article" date="2012" name="Eukaryot. Cell">
        <title>Draft genome sequence of CBS 2479, the standard type strain of Trichosporon asahii.</title>
        <authorList>
            <person name="Yang R.Y."/>
            <person name="Li H.T."/>
            <person name="Zhu H."/>
            <person name="Zhou G.P."/>
            <person name="Wang M."/>
            <person name="Wang L."/>
        </authorList>
    </citation>
    <scope>NUCLEOTIDE SEQUENCE [LARGE SCALE GENOMIC DNA]</scope>
    <source>
        <strain evidence="4">ATCC 90039 / CBS 2479 / JCM 2466 / KCTC 7840 / NCYC 2677 / UAMH 7654</strain>
    </source>
</reference>
<dbReference type="HOGENOM" id="CLU_016972_0_2_1"/>
<dbReference type="OrthoDB" id="192832at2759"/>
<proteinExistence type="predicted"/>
<evidence type="ECO:0000259" key="2">
    <source>
        <dbReference type="PROSITE" id="PS51762"/>
    </source>
</evidence>
<dbReference type="Pfam" id="PF26113">
    <property type="entry name" value="GH16_XgeA"/>
    <property type="match status" value="1"/>
</dbReference>
<feature type="chain" id="PRO_5003784454" evidence="1">
    <location>
        <begin position="21"/>
        <end position="381"/>
    </location>
</feature>
<dbReference type="PROSITE" id="PS51762">
    <property type="entry name" value="GH16_2"/>
    <property type="match status" value="1"/>
</dbReference>
<dbReference type="EMBL" id="ALBS01000316">
    <property type="protein sequence ID" value="EJT45968.1"/>
    <property type="molecule type" value="Genomic_DNA"/>
</dbReference>
<dbReference type="InterPro" id="IPR013320">
    <property type="entry name" value="ConA-like_dom_sf"/>
</dbReference>
<dbReference type="AlphaFoldDB" id="J5Q819"/>
<dbReference type="InterPro" id="IPR050546">
    <property type="entry name" value="Glycosyl_Hydrlase_16"/>
</dbReference>
<dbReference type="InterPro" id="IPR000757">
    <property type="entry name" value="Beta-glucanase-like"/>
</dbReference>
<organism evidence="3 4">
    <name type="scientific">Trichosporon asahii var. asahii (strain ATCC 90039 / CBS 2479 / JCM 2466 / KCTC 7840 / NBRC 103889/ NCYC 2677 / UAMH 7654)</name>
    <name type="common">Yeast</name>
    <dbReference type="NCBI Taxonomy" id="1186058"/>
    <lineage>
        <taxon>Eukaryota</taxon>
        <taxon>Fungi</taxon>
        <taxon>Dikarya</taxon>
        <taxon>Basidiomycota</taxon>
        <taxon>Agaricomycotina</taxon>
        <taxon>Tremellomycetes</taxon>
        <taxon>Trichosporonales</taxon>
        <taxon>Trichosporonaceae</taxon>
        <taxon>Trichosporon</taxon>
    </lineage>
</organism>
<gene>
    <name evidence="3" type="ORF">A1Q1_05588</name>
</gene>
<dbReference type="PANTHER" id="PTHR10963:SF24">
    <property type="entry name" value="GLYCOSIDASE C21B10.07-RELATED"/>
    <property type="match status" value="1"/>
</dbReference>
<evidence type="ECO:0000313" key="3">
    <source>
        <dbReference type="EMBL" id="EJT45968.1"/>
    </source>
</evidence>
<evidence type="ECO:0000256" key="1">
    <source>
        <dbReference type="SAM" id="SignalP"/>
    </source>
</evidence>
<dbReference type="GO" id="GO:0004553">
    <property type="term" value="F:hydrolase activity, hydrolyzing O-glycosyl compounds"/>
    <property type="evidence" value="ECO:0007669"/>
    <property type="project" value="InterPro"/>
</dbReference>